<reference evidence="1" key="1">
    <citation type="journal article" date="2021" name="Proc. Natl. Acad. Sci. U.S.A.">
        <title>A Catalog of Tens of Thousands of Viruses from Human Metagenomes Reveals Hidden Associations with Chronic Diseases.</title>
        <authorList>
            <person name="Tisza M.J."/>
            <person name="Buck C.B."/>
        </authorList>
    </citation>
    <scope>NUCLEOTIDE SEQUENCE</scope>
    <source>
        <strain evidence="1">CtGkF12</strain>
    </source>
</reference>
<proteinExistence type="predicted"/>
<organism evidence="1">
    <name type="scientific">Siphoviridae sp. ctGkF12</name>
    <dbReference type="NCBI Taxonomy" id="2826224"/>
    <lineage>
        <taxon>Viruses</taxon>
        <taxon>Duplodnaviria</taxon>
        <taxon>Heunggongvirae</taxon>
        <taxon>Uroviricota</taxon>
        <taxon>Caudoviricetes</taxon>
    </lineage>
</organism>
<protein>
    <submittedName>
        <fullName evidence="1">Uncharacterized protein</fullName>
    </submittedName>
</protein>
<evidence type="ECO:0000313" key="1">
    <source>
        <dbReference type="EMBL" id="DAD78491.1"/>
    </source>
</evidence>
<accession>A0A8S5M962</accession>
<dbReference type="EMBL" id="BK014844">
    <property type="protein sequence ID" value="DAD78491.1"/>
    <property type="molecule type" value="Genomic_DNA"/>
</dbReference>
<sequence length="111" mass="13110">MSKSRFFELKMPKFLLAVEPIEMPSGFHYIYSPHYLSLILVIRTSTQQLFLNNDLQNNIRKLYECNKNEKFELIIIQNNVNITGGELAPVISELQFLDEAWDWYKVNVIKL</sequence>
<name>A0A8S5M962_9CAUD</name>